<dbReference type="EMBL" id="BOMB01000020">
    <property type="protein sequence ID" value="GID12678.1"/>
    <property type="molecule type" value="Genomic_DNA"/>
</dbReference>
<comment type="caution">
    <text evidence="6">The sequence shown here is derived from an EMBL/GenBank/DDBJ whole genome shotgun (WGS) entry which is preliminary data.</text>
</comment>
<dbReference type="InterPro" id="IPR001647">
    <property type="entry name" value="HTH_TetR"/>
</dbReference>
<evidence type="ECO:0000256" key="2">
    <source>
        <dbReference type="ARBA" id="ARBA00023125"/>
    </source>
</evidence>
<dbReference type="InterPro" id="IPR036271">
    <property type="entry name" value="Tet_transcr_reg_TetR-rel_C_sf"/>
</dbReference>
<reference evidence="6" key="1">
    <citation type="submission" date="2021-01" db="EMBL/GenBank/DDBJ databases">
        <title>Whole genome shotgun sequence of Actinocatenispora rupis NBRC 107355.</title>
        <authorList>
            <person name="Komaki H."/>
            <person name="Tamura T."/>
        </authorList>
    </citation>
    <scope>NUCLEOTIDE SEQUENCE</scope>
    <source>
        <strain evidence="6">NBRC 107355</strain>
    </source>
</reference>
<sequence length="190" mass="20621">MSENKRRRRADADRNTAAILTAAASVLADRPHASIDEIATEAGVSRQTVYAHYTNRDALLAALVEYVSGQVVADLDRANLDDGPATDALRRLLDTAWAAFDHTPLLLTTATGLTAEQSDHAHEPVVDRLRRLIRRGRDTGEFTTDLDTDWLVTATLALGHAASDSARTGGLARARAVDTLHRTLLALYRA</sequence>
<evidence type="ECO:0000313" key="6">
    <source>
        <dbReference type="EMBL" id="GID12678.1"/>
    </source>
</evidence>
<gene>
    <name evidence="6" type="ORF">Aru02nite_35670</name>
</gene>
<name>A0A8J3JD87_9ACTN</name>
<dbReference type="InterPro" id="IPR050109">
    <property type="entry name" value="HTH-type_TetR-like_transc_reg"/>
</dbReference>
<keyword evidence="1" id="KW-0805">Transcription regulation</keyword>
<dbReference type="Proteomes" id="UP000612808">
    <property type="component" value="Unassembled WGS sequence"/>
</dbReference>
<dbReference type="PANTHER" id="PTHR30055">
    <property type="entry name" value="HTH-TYPE TRANSCRIPTIONAL REGULATOR RUTR"/>
    <property type="match status" value="1"/>
</dbReference>
<dbReference type="RefSeq" id="WP_203658864.1">
    <property type="nucleotide sequence ID" value="NZ_BAAAZM010000024.1"/>
</dbReference>
<evidence type="ECO:0000313" key="7">
    <source>
        <dbReference type="Proteomes" id="UP000612808"/>
    </source>
</evidence>
<evidence type="ECO:0000256" key="4">
    <source>
        <dbReference type="PROSITE-ProRule" id="PRU00335"/>
    </source>
</evidence>
<dbReference type="PANTHER" id="PTHR30055:SF234">
    <property type="entry name" value="HTH-TYPE TRANSCRIPTIONAL REGULATOR BETI"/>
    <property type="match status" value="1"/>
</dbReference>
<keyword evidence="7" id="KW-1185">Reference proteome</keyword>
<accession>A0A8J3JD87</accession>
<dbReference type="GO" id="GO:0000976">
    <property type="term" value="F:transcription cis-regulatory region binding"/>
    <property type="evidence" value="ECO:0007669"/>
    <property type="project" value="TreeGrafter"/>
</dbReference>
<evidence type="ECO:0000256" key="1">
    <source>
        <dbReference type="ARBA" id="ARBA00023015"/>
    </source>
</evidence>
<evidence type="ECO:0000259" key="5">
    <source>
        <dbReference type="PROSITE" id="PS50977"/>
    </source>
</evidence>
<keyword evidence="2 4" id="KW-0238">DNA-binding</keyword>
<feature type="DNA-binding region" description="H-T-H motif" evidence="4">
    <location>
        <begin position="34"/>
        <end position="53"/>
    </location>
</feature>
<dbReference type="SUPFAM" id="SSF48498">
    <property type="entry name" value="Tetracyclin repressor-like, C-terminal domain"/>
    <property type="match status" value="1"/>
</dbReference>
<proteinExistence type="predicted"/>
<protein>
    <recommendedName>
        <fullName evidence="5">HTH tetR-type domain-containing protein</fullName>
    </recommendedName>
</protein>
<dbReference type="Pfam" id="PF00440">
    <property type="entry name" value="TetR_N"/>
    <property type="match status" value="1"/>
</dbReference>
<feature type="domain" description="HTH tetR-type" evidence="5">
    <location>
        <begin position="13"/>
        <end position="71"/>
    </location>
</feature>
<dbReference type="Gene3D" id="1.10.357.10">
    <property type="entry name" value="Tetracycline Repressor, domain 2"/>
    <property type="match status" value="1"/>
</dbReference>
<dbReference type="PROSITE" id="PS50977">
    <property type="entry name" value="HTH_TETR_2"/>
    <property type="match status" value="1"/>
</dbReference>
<keyword evidence="3" id="KW-0804">Transcription</keyword>
<dbReference type="SUPFAM" id="SSF46689">
    <property type="entry name" value="Homeodomain-like"/>
    <property type="match status" value="1"/>
</dbReference>
<dbReference type="InterPro" id="IPR009057">
    <property type="entry name" value="Homeodomain-like_sf"/>
</dbReference>
<dbReference type="AlphaFoldDB" id="A0A8J3JD87"/>
<evidence type="ECO:0000256" key="3">
    <source>
        <dbReference type="ARBA" id="ARBA00023163"/>
    </source>
</evidence>
<organism evidence="6 7">
    <name type="scientific">Actinocatenispora rupis</name>
    <dbReference type="NCBI Taxonomy" id="519421"/>
    <lineage>
        <taxon>Bacteria</taxon>
        <taxon>Bacillati</taxon>
        <taxon>Actinomycetota</taxon>
        <taxon>Actinomycetes</taxon>
        <taxon>Micromonosporales</taxon>
        <taxon>Micromonosporaceae</taxon>
        <taxon>Actinocatenispora</taxon>
    </lineage>
</organism>
<dbReference type="GO" id="GO:0003700">
    <property type="term" value="F:DNA-binding transcription factor activity"/>
    <property type="evidence" value="ECO:0007669"/>
    <property type="project" value="TreeGrafter"/>
</dbReference>